<comment type="caution">
    <text evidence="1">The sequence shown here is derived from an EMBL/GenBank/DDBJ whole genome shotgun (WGS) entry which is preliminary data.</text>
</comment>
<evidence type="ECO:0000313" key="1">
    <source>
        <dbReference type="EMBL" id="NBI33881.1"/>
    </source>
</evidence>
<organism evidence="1">
    <name type="scientific">Muribaculaceae bacterium Z82</name>
    <dbReference type="NCBI Taxonomy" id="2304548"/>
    <lineage>
        <taxon>Bacteria</taxon>
        <taxon>Pseudomonadati</taxon>
        <taxon>Bacteroidota</taxon>
        <taxon>Bacteroidia</taxon>
        <taxon>Bacteroidales</taxon>
        <taxon>Muribaculaceae</taxon>
    </lineage>
</organism>
<sequence length="154" mass="16613">MAREHFYTRLRQCCAIVLSVALCMLLVPPIREQAHAVDGLTQEQLAPHVVQGTNPDNTVVNLFDYTTGKTGAEGTSVAGTDLLSSTGGKSPYVNFTTWLTGENNINKGRLLTFGDGMRHMGYWNQGLVAATTTGVRATPTRARSPTRTLACRAS</sequence>
<reference evidence="1" key="1">
    <citation type="submission" date="2018-08" db="EMBL/GenBank/DDBJ databases">
        <title>Murine metabolic-syndrome-specific gut microbial biobank.</title>
        <authorList>
            <person name="Liu C."/>
        </authorList>
    </citation>
    <scope>NUCLEOTIDE SEQUENCE [LARGE SCALE GENOMIC DNA]</scope>
    <source>
        <strain evidence="1">Z82</strain>
    </source>
</reference>
<accession>A0A7C9JCR4</accession>
<dbReference type="EMBL" id="QWKH01000008">
    <property type="protein sequence ID" value="NBI33881.1"/>
    <property type="molecule type" value="Genomic_DNA"/>
</dbReference>
<name>A0A7C9JCR4_9BACT</name>
<dbReference type="AlphaFoldDB" id="A0A7C9JCR4"/>
<proteinExistence type="predicted"/>
<protein>
    <submittedName>
        <fullName evidence="1">Uncharacterized protein</fullName>
    </submittedName>
</protein>
<gene>
    <name evidence="1" type="ORF">D1639_02285</name>
</gene>